<dbReference type="InterPro" id="IPR035684">
    <property type="entry name" value="ArgRS_core"/>
</dbReference>
<dbReference type="SUPFAM" id="SSF47323">
    <property type="entry name" value="Anticodon-binding domain of a subclass of class I aminoacyl-tRNA synthetases"/>
    <property type="match status" value="1"/>
</dbReference>
<comment type="caution">
    <text evidence="14">The sequence shown here is derived from an EMBL/GenBank/DDBJ whole genome shotgun (WGS) entry which is preliminary data.</text>
</comment>
<dbReference type="InterPro" id="IPR008909">
    <property type="entry name" value="DALR_anticod-bd"/>
</dbReference>
<dbReference type="Gene3D" id="3.30.1360.70">
    <property type="entry name" value="Arginyl tRNA synthetase N-terminal domain"/>
    <property type="match status" value="1"/>
</dbReference>
<dbReference type="SMART" id="SM01016">
    <property type="entry name" value="Arg_tRNA_synt_N"/>
    <property type="match status" value="1"/>
</dbReference>
<proteinExistence type="inferred from homology"/>
<dbReference type="NCBIfam" id="TIGR00456">
    <property type="entry name" value="argS"/>
    <property type="match status" value="1"/>
</dbReference>
<protein>
    <recommendedName>
        <fullName evidence="10">Arginine--tRNA ligase</fullName>
        <ecNumber evidence="10">6.1.1.19</ecNumber>
    </recommendedName>
    <alternativeName>
        <fullName evidence="10">Arginyl-tRNA synthetase</fullName>
        <shortName evidence="10">ArgRS</shortName>
    </alternativeName>
</protein>
<dbReference type="InterPro" id="IPR005148">
    <property type="entry name" value="Arg-tRNA-synth_N"/>
</dbReference>
<keyword evidence="8 10" id="KW-0030">Aminoacyl-tRNA synthetase</keyword>
<dbReference type="InterPro" id="IPR014729">
    <property type="entry name" value="Rossmann-like_a/b/a_fold"/>
</dbReference>
<accession>A0A1T0CKB1</accession>
<dbReference type="HAMAP" id="MF_00123">
    <property type="entry name" value="Arg_tRNA_synth"/>
    <property type="match status" value="1"/>
</dbReference>
<feature type="domain" description="DALR anticodon binding" evidence="12">
    <location>
        <begin position="477"/>
        <end position="603"/>
    </location>
</feature>
<dbReference type="Gene3D" id="1.10.730.10">
    <property type="entry name" value="Isoleucyl-tRNA Synthetase, Domain 1"/>
    <property type="match status" value="1"/>
</dbReference>
<keyword evidence="6 10" id="KW-0067">ATP-binding</keyword>
<dbReference type="GO" id="GO:0004814">
    <property type="term" value="F:arginine-tRNA ligase activity"/>
    <property type="evidence" value="ECO:0007669"/>
    <property type="project" value="UniProtKB-UniRule"/>
</dbReference>
<evidence type="ECO:0000256" key="5">
    <source>
        <dbReference type="ARBA" id="ARBA00022741"/>
    </source>
</evidence>
<dbReference type="SUPFAM" id="SSF52374">
    <property type="entry name" value="Nucleotidylyl transferase"/>
    <property type="match status" value="1"/>
</dbReference>
<comment type="similarity">
    <text evidence="2 10 11">Belongs to the class-I aminoacyl-tRNA synthetase family.</text>
</comment>
<name>A0A1T0CKB1_9GAMM</name>
<evidence type="ECO:0000256" key="4">
    <source>
        <dbReference type="ARBA" id="ARBA00022598"/>
    </source>
</evidence>
<dbReference type="Proteomes" id="UP000191094">
    <property type="component" value="Unassembled WGS sequence"/>
</dbReference>
<comment type="catalytic activity">
    <reaction evidence="9 10">
        <text>tRNA(Arg) + L-arginine + ATP = L-arginyl-tRNA(Arg) + AMP + diphosphate</text>
        <dbReference type="Rhea" id="RHEA:20301"/>
        <dbReference type="Rhea" id="RHEA-COMP:9658"/>
        <dbReference type="Rhea" id="RHEA-COMP:9673"/>
        <dbReference type="ChEBI" id="CHEBI:30616"/>
        <dbReference type="ChEBI" id="CHEBI:32682"/>
        <dbReference type="ChEBI" id="CHEBI:33019"/>
        <dbReference type="ChEBI" id="CHEBI:78442"/>
        <dbReference type="ChEBI" id="CHEBI:78513"/>
        <dbReference type="ChEBI" id="CHEBI:456215"/>
        <dbReference type="EC" id="6.1.1.19"/>
    </reaction>
</comment>
<comment type="subcellular location">
    <subcellularLocation>
        <location evidence="1 10">Cytoplasm</location>
    </subcellularLocation>
</comment>
<evidence type="ECO:0000256" key="10">
    <source>
        <dbReference type="HAMAP-Rule" id="MF_00123"/>
    </source>
</evidence>
<dbReference type="SMART" id="SM00836">
    <property type="entry name" value="DALR_1"/>
    <property type="match status" value="1"/>
</dbReference>
<evidence type="ECO:0000313" key="15">
    <source>
        <dbReference type="Proteomes" id="UP000191094"/>
    </source>
</evidence>
<dbReference type="EMBL" id="MUYT01000002">
    <property type="protein sequence ID" value="OOS22601.1"/>
    <property type="molecule type" value="Genomic_DNA"/>
</dbReference>
<evidence type="ECO:0000256" key="1">
    <source>
        <dbReference type="ARBA" id="ARBA00004496"/>
    </source>
</evidence>
<gene>
    <name evidence="10" type="primary">argS</name>
    <name evidence="14" type="ORF">B0682_02000</name>
</gene>
<dbReference type="Gene3D" id="3.40.50.620">
    <property type="entry name" value="HUPs"/>
    <property type="match status" value="1"/>
</dbReference>
<feature type="domain" description="Arginyl tRNA synthetase N-terminal" evidence="13">
    <location>
        <begin position="6"/>
        <end position="94"/>
    </location>
</feature>
<keyword evidence="5 10" id="KW-0547">Nucleotide-binding</keyword>
<evidence type="ECO:0000256" key="11">
    <source>
        <dbReference type="RuleBase" id="RU363038"/>
    </source>
</evidence>
<evidence type="ECO:0000259" key="12">
    <source>
        <dbReference type="SMART" id="SM00836"/>
    </source>
</evidence>
<sequence length="603" mass="67317">MAEQSDAIAHLFAQAVSQLQRQGVLPTDWQNNGQISRPKDPEHGDYASNLALSAAKVAKTNPKVLAEQLINALPQNSLIAKAKIAGPGFINVFLSSDAKFAVLDDITKQADKFGLSKAHAGKRIQVEFVSANPTSSLHVGHGRGAAFGMSVANLLQAVGYDVCREYYVNDAGRQMDILATSTYLRYLQLAGAEFTFPSNGYQGDYVNDIARTLQTQHGDAYIHPISKLYHNVPADAVYTTDDKGEKTLISGDKETHIDGLIVNAKTLLGDAGYQLFLDTALDSILTDIKQDLNEFGVHYERWFSEKSVQADINDALAQLDAKGYLYQKDGNIWFKSSEFGDEKDRVVLRANGQPTYFASDIAYHKNKFDRGFDTVINVWGSDHHGYIARIKAALQALGIEPHRLEVILVQFVSLWRGEEKVAMSSRSGQFVTLRELREDVSNDAARFYYVARKPEVHMDFDLQLAKSQSRDNAVYYIQYAHARICRLFDKLAERGWQYDATMATTQQTRLDSDSESEILKLLTAYPNTIERAANNREPHLLTNYLKELASAFHGWYNDNRILPTDEGETDWALVQARLRLAFAIKQVLSNGLTLLGLSAPQSM</sequence>
<dbReference type="InterPro" id="IPR001278">
    <property type="entry name" value="Arg-tRNA-ligase"/>
</dbReference>
<evidence type="ECO:0000256" key="8">
    <source>
        <dbReference type="ARBA" id="ARBA00023146"/>
    </source>
</evidence>
<keyword evidence="15" id="KW-1185">Reference proteome</keyword>
<dbReference type="InterPro" id="IPR036695">
    <property type="entry name" value="Arg-tRNA-synth_N_sf"/>
</dbReference>
<reference evidence="14 15" key="1">
    <citation type="submission" date="2017-02" db="EMBL/GenBank/DDBJ databases">
        <title>Draft genome sequence of Moraxella lincolnii CCUG 9405T type strain.</title>
        <authorList>
            <person name="Salva-Serra F."/>
            <person name="Engstrom-Jakobsson H."/>
            <person name="Thorell K."/>
            <person name="Jaen-Luchoro D."/>
            <person name="Gonzales-Siles L."/>
            <person name="Karlsson R."/>
            <person name="Yazdan S."/>
            <person name="Boulund F."/>
            <person name="Johnning A."/>
            <person name="Engstrand L."/>
            <person name="Kristiansson E."/>
            <person name="Moore E."/>
        </authorList>
    </citation>
    <scope>NUCLEOTIDE SEQUENCE [LARGE SCALE GENOMIC DNA]</scope>
    <source>
        <strain evidence="14 15">CCUG 9405</strain>
    </source>
</reference>
<comment type="subunit">
    <text evidence="10">Monomer.</text>
</comment>
<dbReference type="SUPFAM" id="SSF55190">
    <property type="entry name" value="Arginyl-tRNA synthetase (ArgRS), N-terminal 'additional' domain"/>
    <property type="match status" value="1"/>
</dbReference>
<dbReference type="GO" id="GO:0005737">
    <property type="term" value="C:cytoplasm"/>
    <property type="evidence" value="ECO:0007669"/>
    <property type="project" value="UniProtKB-SubCell"/>
</dbReference>
<evidence type="ECO:0000313" key="14">
    <source>
        <dbReference type="EMBL" id="OOS22601.1"/>
    </source>
</evidence>
<dbReference type="Pfam" id="PF03485">
    <property type="entry name" value="Arg_tRNA_synt_N"/>
    <property type="match status" value="1"/>
</dbReference>
<dbReference type="PANTHER" id="PTHR11956:SF5">
    <property type="entry name" value="ARGININE--TRNA LIGASE, CYTOPLASMIC"/>
    <property type="match status" value="1"/>
</dbReference>
<dbReference type="Pfam" id="PF05746">
    <property type="entry name" value="DALR_1"/>
    <property type="match status" value="1"/>
</dbReference>
<dbReference type="FunFam" id="1.10.730.10:FF:000008">
    <property type="entry name" value="Arginine--tRNA ligase"/>
    <property type="match status" value="1"/>
</dbReference>
<dbReference type="PRINTS" id="PR01038">
    <property type="entry name" value="TRNASYNTHARG"/>
</dbReference>
<keyword evidence="4 10" id="KW-0436">Ligase</keyword>
<feature type="short sequence motif" description="'HIGH' region" evidence="10">
    <location>
        <begin position="131"/>
        <end position="141"/>
    </location>
</feature>
<evidence type="ECO:0000256" key="6">
    <source>
        <dbReference type="ARBA" id="ARBA00022840"/>
    </source>
</evidence>
<organism evidence="14 15">
    <name type="scientific">Lwoffella lincolnii</name>
    <dbReference type="NCBI Taxonomy" id="90241"/>
    <lineage>
        <taxon>Bacteria</taxon>
        <taxon>Pseudomonadati</taxon>
        <taxon>Pseudomonadota</taxon>
        <taxon>Gammaproteobacteria</taxon>
        <taxon>Moraxellales</taxon>
        <taxon>Moraxellaceae</taxon>
        <taxon>Lwoffella</taxon>
    </lineage>
</organism>
<evidence type="ECO:0000256" key="9">
    <source>
        <dbReference type="ARBA" id="ARBA00049339"/>
    </source>
</evidence>
<dbReference type="PANTHER" id="PTHR11956">
    <property type="entry name" value="ARGINYL-TRNA SYNTHETASE"/>
    <property type="match status" value="1"/>
</dbReference>
<dbReference type="STRING" id="90241.B0682_02000"/>
<evidence type="ECO:0000259" key="13">
    <source>
        <dbReference type="SMART" id="SM01016"/>
    </source>
</evidence>
<keyword evidence="3 10" id="KW-0963">Cytoplasm</keyword>
<dbReference type="Pfam" id="PF00750">
    <property type="entry name" value="tRNA-synt_1d"/>
    <property type="match status" value="2"/>
</dbReference>
<dbReference type="InterPro" id="IPR009080">
    <property type="entry name" value="tRNAsynth_Ia_anticodon-bd"/>
</dbReference>
<keyword evidence="7 10" id="KW-0648">Protein biosynthesis</keyword>
<evidence type="ECO:0000256" key="3">
    <source>
        <dbReference type="ARBA" id="ARBA00022490"/>
    </source>
</evidence>
<dbReference type="GO" id="GO:0006420">
    <property type="term" value="P:arginyl-tRNA aminoacylation"/>
    <property type="evidence" value="ECO:0007669"/>
    <property type="project" value="UniProtKB-UniRule"/>
</dbReference>
<dbReference type="CDD" id="cd00671">
    <property type="entry name" value="ArgRS_core"/>
    <property type="match status" value="1"/>
</dbReference>
<dbReference type="AlphaFoldDB" id="A0A1T0CKB1"/>
<dbReference type="GO" id="GO:0005524">
    <property type="term" value="F:ATP binding"/>
    <property type="evidence" value="ECO:0007669"/>
    <property type="project" value="UniProtKB-UniRule"/>
</dbReference>
<dbReference type="EC" id="6.1.1.19" evidence="10"/>
<evidence type="ECO:0000256" key="7">
    <source>
        <dbReference type="ARBA" id="ARBA00022917"/>
    </source>
</evidence>
<evidence type="ECO:0000256" key="2">
    <source>
        <dbReference type="ARBA" id="ARBA00005594"/>
    </source>
</evidence>